<feature type="region of interest" description="Disordered" evidence="11">
    <location>
        <begin position="353"/>
        <end position="372"/>
    </location>
</feature>
<keyword evidence="12" id="KW-0472">Membrane</keyword>
<evidence type="ECO:0000256" key="1">
    <source>
        <dbReference type="ARBA" id="ARBA00004496"/>
    </source>
</evidence>
<dbReference type="Proteomes" id="UP000824088">
    <property type="component" value="Unassembled WGS sequence"/>
</dbReference>
<feature type="compositionally biased region" description="Basic and acidic residues" evidence="11">
    <location>
        <begin position="354"/>
        <end position="365"/>
    </location>
</feature>
<feature type="transmembrane region" description="Helical" evidence="12">
    <location>
        <begin position="12"/>
        <end position="32"/>
    </location>
</feature>
<name>A0A9D1HSL3_9FIRM</name>
<dbReference type="Pfam" id="PF02367">
    <property type="entry name" value="TsaE"/>
    <property type="match status" value="1"/>
</dbReference>
<evidence type="ECO:0000313" key="14">
    <source>
        <dbReference type="Proteomes" id="UP000824088"/>
    </source>
</evidence>
<evidence type="ECO:0000313" key="13">
    <source>
        <dbReference type="EMBL" id="HIU21761.1"/>
    </source>
</evidence>
<dbReference type="InterPro" id="IPR027417">
    <property type="entry name" value="P-loop_NTPase"/>
</dbReference>
<evidence type="ECO:0000256" key="9">
    <source>
        <dbReference type="ARBA" id="ARBA00022842"/>
    </source>
</evidence>
<dbReference type="GO" id="GO:0005737">
    <property type="term" value="C:cytoplasm"/>
    <property type="evidence" value="ECO:0007669"/>
    <property type="project" value="UniProtKB-SubCell"/>
</dbReference>
<comment type="subcellular location">
    <subcellularLocation>
        <location evidence="1">Cytoplasm</location>
    </subcellularLocation>
</comment>
<keyword evidence="9" id="KW-0460">Magnesium</keyword>
<reference evidence="13" key="1">
    <citation type="submission" date="2020-10" db="EMBL/GenBank/DDBJ databases">
        <authorList>
            <person name="Gilroy R."/>
        </authorList>
    </citation>
    <scope>NUCLEOTIDE SEQUENCE</scope>
    <source>
        <strain evidence="13">1063</strain>
    </source>
</reference>
<dbReference type="Gene3D" id="1.10.1760.20">
    <property type="match status" value="1"/>
</dbReference>
<dbReference type="GO" id="GO:0046872">
    <property type="term" value="F:metal ion binding"/>
    <property type="evidence" value="ECO:0007669"/>
    <property type="project" value="UniProtKB-KW"/>
</dbReference>
<keyword evidence="5" id="KW-0819">tRNA processing</keyword>
<feature type="transmembrane region" description="Helical" evidence="12">
    <location>
        <begin position="114"/>
        <end position="133"/>
    </location>
</feature>
<dbReference type="InterPro" id="IPR003442">
    <property type="entry name" value="T6A_TsaE"/>
</dbReference>
<keyword evidence="6" id="KW-0479">Metal-binding</keyword>
<evidence type="ECO:0000256" key="2">
    <source>
        <dbReference type="ARBA" id="ARBA00007599"/>
    </source>
</evidence>
<reference evidence="13" key="2">
    <citation type="journal article" date="2021" name="PeerJ">
        <title>Extensive microbial diversity within the chicken gut microbiome revealed by metagenomics and culture.</title>
        <authorList>
            <person name="Gilroy R."/>
            <person name="Ravi A."/>
            <person name="Getino M."/>
            <person name="Pursley I."/>
            <person name="Horton D.L."/>
            <person name="Alikhan N.F."/>
            <person name="Baker D."/>
            <person name="Gharbi K."/>
            <person name="Hall N."/>
            <person name="Watson M."/>
            <person name="Adriaenssens E.M."/>
            <person name="Foster-Nyarko E."/>
            <person name="Jarju S."/>
            <person name="Secka A."/>
            <person name="Antonio M."/>
            <person name="Oren A."/>
            <person name="Chaudhuri R.R."/>
            <person name="La Ragione R."/>
            <person name="Hildebrand F."/>
            <person name="Pallen M.J."/>
        </authorList>
    </citation>
    <scope>NUCLEOTIDE SEQUENCE</scope>
    <source>
        <strain evidence="13">1063</strain>
    </source>
</reference>
<evidence type="ECO:0000256" key="11">
    <source>
        <dbReference type="SAM" id="MobiDB-lite"/>
    </source>
</evidence>
<accession>A0A9D1HSL3</accession>
<dbReference type="SUPFAM" id="SSF52540">
    <property type="entry name" value="P-loop containing nucleoside triphosphate hydrolases"/>
    <property type="match status" value="1"/>
</dbReference>
<dbReference type="Pfam" id="PF12822">
    <property type="entry name" value="ECF_trnsprt"/>
    <property type="match status" value="1"/>
</dbReference>
<comment type="similarity">
    <text evidence="2">Belongs to the TsaE family.</text>
</comment>
<evidence type="ECO:0000256" key="8">
    <source>
        <dbReference type="ARBA" id="ARBA00022840"/>
    </source>
</evidence>
<evidence type="ECO:0000256" key="6">
    <source>
        <dbReference type="ARBA" id="ARBA00022723"/>
    </source>
</evidence>
<keyword evidence="8" id="KW-0067">ATP-binding</keyword>
<feature type="transmembrane region" description="Helical" evidence="12">
    <location>
        <begin position="52"/>
        <end position="72"/>
    </location>
</feature>
<dbReference type="Gene3D" id="3.40.50.300">
    <property type="entry name" value="P-loop containing nucleotide triphosphate hydrolases"/>
    <property type="match status" value="1"/>
</dbReference>
<evidence type="ECO:0000256" key="5">
    <source>
        <dbReference type="ARBA" id="ARBA00022694"/>
    </source>
</evidence>
<evidence type="ECO:0000256" key="12">
    <source>
        <dbReference type="SAM" id="Phobius"/>
    </source>
</evidence>
<protein>
    <recommendedName>
        <fullName evidence="3">tRNA threonylcarbamoyladenosine biosynthesis protein TsaE</fullName>
    </recommendedName>
    <alternativeName>
        <fullName evidence="10">t(6)A37 threonylcarbamoyladenosine biosynthesis protein TsaE</fullName>
    </alternativeName>
</protein>
<feature type="transmembrane region" description="Helical" evidence="12">
    <location>
        <begin position="84"/>
        <end position="108"/>
    </location>
</feature>
<comment type="caution">
    <text evidence="13">The sequence shown here is derived from an EMBL/GenBank/DDBJ whole genome shotgun (WGS) entry which is preliminary data.</text>
</comment>
<keyword evidence="12" id="KW-1133">Transmembrane helix</keyword>
<dbReference type="EMBL" id="DVMN01000108">
    <property type="protein sequence ID" value="HIU21761.1"/>
    <property type="molecule type" value="Genomic_DNA"/>
</dbReference>
<keyword evidence="4" id="KW-0963">Cytoplasm</keyword>
<organism evidence="13 14">
    <name type="scientific">Candidatus Limadaptatus stercorigallinarum</name>
    <dbReference type="NCBI Taxonomy" id="2840845"/>
    <lineage>
        <taxon>Bacteria</taxon>
        <taxon>Bacillati</taxon>
        <taxon>Bacillota</taxon>
        <taxon>Clostridia</taxon>
        <taxon>Eubacteriales</taxon>
        <taxon>Candidatus Limadaptatus</taxon>
    </lineage>
</organism>
<sequence length="372" mass="41009">MQIGKKKITLKMSAAYVAKLALLTALSFALYMAKFNLPFMFPSFLEMQFSELPALLAGFSMGPVAGALVIVLKCLFKLPLTSTAFVGELTDMLLGLVFVLPAAIFYAVKKDRKHAFWGLVTGTVLATAAAVIVNRYISIPFYTELYFNGDFDSLVGMCAVIYPNATADTFYAFYLGLGIVPFNLLRYIIIALLAFLLYKRLSRILHWEGTSLRHKLSGEYESASEEETFAIAKKVADTLTGGETVLLDGDLGAGKTTFTKGLAAALGVKEEVTSPTFTIMNVYEDGRLPLCHMDMYRLESAEESEELGLTDTVPENAVKVIEWNKFTDLTGRIINVRITLDGEHERTFTVTDSAENKDIRREKRTGGAKAQA</sequence>
<dbReference type="InterPro" id="IPR024529">
    <property type="entry name" value="ECF_trnsprt_substrate-spec"/>
</dbReference>
<evidence type="ECO:0000256" key="3">
    <source>
        <dbReference type="ARBA" id="ARBA00019010"/>
    </source>
</evidence>
<feature type="transmembrane region" description="Helical" evidence="12">
    <location>
        <begin position="171"/>
        <end position="198"/>
    </location>
</feature>
<evidence type="ECO:0000256" key="4">
    <source>
        <dbReference type="ARBA" id="ARBA00022490"/>
    </source>
</evidence>
<proteinExistence type="inferred from homology"/>
<dbReference type="NCBIfam" id="TIGR00150">
    <property type="entry name" value="T6A_YjeE"/>
    <property type="match status" value="1"/>
</dbReference>
<evidence type="ECO:0000256" key="7">
    <source>
        <dbReference type="ARBA" id="ARBA00022741"/>
    </source>
</evidence>
<dbReference type="GO" id="GO:0002949">
    <property type="term" value="P:tRNA threonylcarbamoyladenosine modification"/>
    <property type="evidence" value="ECO:0007669"/>
    <property type="project" value="InterPro"/>
</dbReference>
<dbReference type="PANTHER" id="PTHR33540:SF2">
    <property type="entry name" value="TRNA THREONYLCARBAMOYLADENOSINE BIOSYNTHESIS PROTEIN TSAE"/>
    <property type="match status" value="1"/>
</dbReference>
<gene>
    <name evidence="13" type="primary">tsaE</name>
    <name evidence="13" type="ORF">IAD51_05990</name>
</gene>
<keyword evidence="12" id="KW-0812">Transmembrane</keyword>
<evidence type="ECO:0000256" key="10">
    <source>
        <dbReference type="ARBA" id="ARBA00032441"/>
    </source>
</evidence>
<dbReference type="AlphaFoldDB" id="A0A9D1HSL3"/>
<dbReference type="GO" id="GO:0005524">
    <property type="term" value="F:ATP binding"/>
    <property type="evidence" value="ECO:0007669"/>
    <property type="project" value="UniProtKB-KW"/>
</dbReference>
<dbReference type="GO" id="GO:0022857">
    <property type="term" value="F:transmembrane transporter activity"/>
    <property type="evidence" value="ECO:0007669"/>
    <property type="project" value="InterPro"/>
</dbReference>
<dbReference type="PANTHER" id="PTHR33540">
    <property type="entry name" value="TRNA THREONYLCARBAMOYLADENOSINE BIOSYNTHESIS PROTEIN TSAE"/>
    <property type="match status" value="1"/>
</dbReference>
<keyword evidence="7" id="KW-0547">Nucleotide-binding</keyword>